<evidence type="ECO:0000256" key="8">
    <source>
        <dbReference type="ARBA" id="ARBA00022840"/>
    </source>
</evidence>
<evidence type="ECO:0000256" key="1">
    <source>
        <dbReference type="ARBA" id="ARBA00004496"/>
    </source>
</evidence>
<dbReference type="EMBL" id="QQXK01000003">
    <property type="protein sequence ID" value="RII43441.1"/>
    <property type="molecule type" value="Genomic_DNA"/>
</dbReference>
<keyword evidence="13" id="KW-0808">Transferase</keyword>
<dbReference type="Pfam" id="PF02367">
    <property type="entry name" value="TsaE"/>
    <property type="match status" value="1"/>
</dbReference>
<dbReference type="InterPro" id="IPR027417">
    <property type="entry name" value="P-loop_NTPase"/>
</dbReference>
<protein>
    <recommendedName>
        <fullName evidence="3">tRNA threonylcarbamoyladenosine biosynthesis protein TsaE</fullName>
    </recommendedName>
    <alternativeName>
        <fullName evidence="11">t(6)A37 threonylcarbamoyladenosine biosynthesis protein TsaE</fullName>
    </alternativeName>
</protein>
<proteinExistence type="inferred from homology"/>
<evidence type="ECO:0000256" key="5">
    <source>
        <dbReference type="ARBA" id="ARBA00022694"/>
    </source>
</evidence>
<evidence type="ECO:0000256" key="9">
    <source>
        <dbReference type="ARBA" id="ARBA00022842"/>
    </source>
</evidence>
<dbReference type="GO" id="GO:0005524">
    <property type="term" value="F:ATP binding"/>
    <property type="evidence" value="ECO:0007669"/>
    <property type="project" value="UniProtKB-KW"/>
</dbReference>
<dbReference type="Gene3D" id="3.40.50.300">
    <property type="entry name" value="P-loop containing nucleotide triphosphate hydrolases"/>
    <property type="match status" value="1"/>
</dbReference>
<dbReference type="GO" id="GO:0005737">
    <property type="term" value="C:cytoplasm"/>
    <property type="evidence" value="ECO:0007669"/>
    <property type="project" value="UniProtKB-SubCell"/>
</dbReference>
<evidence type="ECO:0000256" key="7">
    <source>
        <dbReference type="ARBA" id="ARBA00022741"/>
    </source>
</evidence>
<evidence type="ECO:0000256" key="10">
    <source>
        <dbReference type="ARBA" id="ARBA00024908"/>
    </source>
</evidence>
<feature type="compositionally biased region" description="Basic and acidic residues" evidence="12">
    <location>
        <begin position="1"/>
        <end position="12"/>
    </location>
</feature>
<keyword evidence="5" id="KW-0819">tRNA processing</keyword>
<gene>
    <name evidence="13" type="ORF">DWB68_02210</name>
</gene>
<keyword evidence="4" id="KW-0963">Cytoplasm</keyword>
<dbReference type="Proteomes" id="UP000265419">
    <property type="component" value="Unassembled WGS sequence"/>
</dbReference>
<dbReference type="PANTHER" id="PTHR33540:SF2">
    <property type="entry name" value="TRNA THREONYLCARBAMOYLADENOSINE BIOSYNTHESIS PROTEIN TSAE"/>
    <property type="match status" value="1"/>
</dbReference>
<evidence type="ECO:0000256" key="12">
    <source>
        <dbReference type="SAM" id="MobiDB-lite"/>
    </source>
</evidence>
<comment type="subcellular location">
    <subcellularLocation>
        <location evidence="1">Cytoplasm</location>
    </subcellularLocation>
</comment>
<name>A0A399JD01_9MICC</name>
<organism evidence="13 14">
    <name type="scientific">Galactobacter valiniphilus</name>
    <dbReference type="NCBI Taxonomy" id="2676122"/>
    <lineage>
        <taxon>Bacteria</taxon>
        <taxon>Bacillati</taxon>
        <taxon>Actinomycetota</taxon>
        <taxon>Actinomycetes</taxon>
        <taxon>Micrococcales</taxon>
        <taxon>Micrococcaceae</taxon>
        <taxon>Galactobacter</taxon>
    </lineage>
</organism>
<keyword evidence="7" id="KW-0547">Nucleotide-binding</keyword>
<evidence type="ECO:0000256" key="11">
    <source>
        <dbReference type="ARBA" id="ARBA00032441"/>
    </source>
</evidence>
<keyword evidence="14" id="KW-1185">Reference proteome</keyword>
<keyword evidence="9" id="KW-0460">Magnesium</keyword>
<comment type="caution">
    <text evidence="13">The sequence shown here is derived from an EMBL/GenBank/DDBJ whole genome shotgun (WGS) entry which is preliminary data.</text>
</comment>
<evidence type="ECO:0000313" key="13">
    <source>
        <dbReference type="EMBL" id="RII43441.1"/>
    </source>
</evidence>
<dbReference type="InterPro" id="IPR003442">
    <property type="entry name" value="T6A_TsaE"/>
</dbReference>
<feature type="region of interest" description="Disordered" evidence="12">
    <location>
        <begin position="1"/>
        <end position="44"/>
    </location>
</feature>
<accession>A0A399JD01</accession>
<evidence type="ECO:0000256" key="4">
    <source>
        <dbReference type="ARBA" id="ARBA00022490"/>
    </source>
</evidence>
<evidence type="ECO:0000313" key="14">
    <source>
        <dbReference type="Proteomes" id="UP000265419"/>
    </source>
</evidence>
<reference evidence="13 14" key="1">
    <citation type="submission" date="2018-07" db="EMBL/GenBank/DDBJ databases">
        <title>Arthrobacter sp. nov., isolated from raw cow's milk with high bacterial count.</title>
        <authorList>
            <person name="Hahne J."/>
            <person name="Isele D."/>
            <person name="Lipski A."/>
        </authorList>
    </citation>
    <scope>NUCLEOTIDE SEQUENCE [LARGE SCALE GENOMIC DNA]</scope>
    <source>
        <strain evidence="13 14">JZ R-35</strain>
    </source>
</reference>
<dbReference type="NCBIfam" id="TIGR00150">
    <property type="entry name" value="T6A_YjeE"/>
    <property type="match status" value="1"/>
</dbReference>
<comment type="function">
    <text evidence="10">Required for the formation of a threonylcarbamoyl group on adenosine at position 37 (t(6)A37) in tRNAs that read codons beginning with adenine. Is involved in the transfer of the threonylcarbamoyl moiety of threonylcarbamoyl-AMP (TC-AMP) to the N6 group of A37, together with TsaD and TsaB. TsaE seems to play an indirect role in the t(6)A biosynthesis pathway, possibly in regulating the core enzymatic function of TsaD.</text>
</comment>
<dbReference type="SUPFAM" id="SSF52540">
    <property type="entry name" value="P-loop containing nucleoside triphosphate hydrolases"/>
    <property type="match status" value="1"/>
</dbReference>
<evidence type="ECO:0000256" key="2">
    <source>
        <dbReference type="ARBA" id="ARBA00007599"/>
    </source>
</evidence>
<feature type="compositionally biased region" description="Basic residues" evidence="12">
    <location>
        <begin position="26"/>
        <end position="37"/>
    </location>
</feature>
<evidence type="ECO:0000256" key="3">
    <source>
        <dbReference type="ARBA" id="ARBA00019010"/>
    </source>
</evidence>
<comment type="similarity">
    <text evidence="2">Belongs to the TsaE family.</text>
</comment>
<dbReference type="AlphaFoldDB" id="A0A399JD01"/>
<dbReference type="GO" id="GO:0002949">
    <property type="term" value="P:tRNA threonylcarbamoyladenosine modification"/>
    <property type="evidence" value="ECO:0007669"/>
    <property type="project" value="InterPro"/>
</dbReference>
<dbReference type="GO" id="GO:0046872">
    <property type="term" value="F:metal ion binding"/>
    <property type="evidence" value="ECO:0007669"/>
    <property type="project" value="UniProtKB-KW"/>
</dbReference>
<dbReference type="GO" id="GO:0016740">
    <property type="term" value="F:transferase activity"/>
    <property type="evidence" value="ECO:0007669"/>
    <property type="project" value="UniProtKB-KW"/>
</dbReference>
<evidence type="ECO:0000256" key="6">
    <source>
        <dbReference type="ARBA" id="ARBA00022723"/>
    </source>
</evidence>
<sequence length="223" mass="23728">MGRGRLDPQLRDRHAHLPARSPRLCGRPRRRRCRRTRRDPPVSSADLTLTLPAAADTQAAAKALASVLRAGDLLLLIGELGAGKTTFTQGLGEGLGVRGGIISPTFVLARVHPSLVGGPELVHVDAYRLGSAGELEDLDLADTMDRAVTVVEWGRDRAEGLADSRLELELIRPVGGALAPGAPAPWESEELEDDVVERTLTVRAIGPRWDAEARAALAAALGL</sequence>
<keyword evidence="8" id="KW-0067">ATP-binding</keyword>
<dbReference type="PANTHER" id="PTHR33540">
    <property type="entry name" value="TRNA THREONYLCARBAMOYLADENOSINE BIOSYNTHESIS PROTEIN TSAE"/>
    <property type="match status" value="1"/>
</dbReference>
<keyword evidence="6" id="KW-0479">Metal-binding</keyword>